<reference evidence="2 3" key="1">
    <citation type="submission" date="2021-04" db="EMBL/GenBank/DDBJ databases">
        <title>Description of novel Flavobacterium sp. F-328.</title>
        <authorList>
            <person name="Saticioglu I.B."/>
        </authorList>
    </citation>
    <scope>NUCLEOTIDE SEQUENCE [LARGE SCALE GENOMIC DNA]</scope>
    <source>
        <strain evidence="2 3">F-328</strain>
    </source>
</reference>
<dbReference type="EMBL" id="JAGPXB010000024">
    <property type="protein sequence ID" value="MBQ0910008.1"/>
    <property type="molecule type" value="Genomic_DNA"/>
</dbReference>
<name>A0ABS5D7N9_9FLAO</name>
<sequence>MNKKKILPIKEKVYNFYESKWFELVGVFALFAFIYFSSTETLDIEKSELIDLNVTSTEIFESSGRGELFKIKFKTYEYANSFGIVFGGTAGSRSEILESISPNNKIRVKILKENLEKLKDETEIVPIYYLGNKSRVIFDEFEFNEQQESHNKTVNIACFIVFILLVGRIILKE</sequence>
<proteinExistence type="predicted"/>
<protein>
    <submittedName>
        <fullName evidence="2">Uncharacterized protein</fullName>
    </submittedName>
</protein>
<organism evidence="2 3">
    <name type="scientific">Flavobacterium erciyesense</name>
    <dbReference type="NCBI Taxonomy" id="2825842"/>
    <lineage>
        <taxon>Bacteria</taxon>
        <taxon>Pseudomonadati</taxon>
        <taxon>Bacteroidota</taxon>
        <taxon>Flavobacteriia</taxon>
        <taxon>Flavobacteriales</taxon>
        <taxon>Flavobacteriaceae</taxon>
        <taxon>Flavobacterium</taxon>
    </lineage>
</organism>
<accession>A0ABS5D7N9</accession>
<feature type="transmembrane region" description="Helical" evidence="1">
    <location>
        <begin position="21"/>
        <end position="38"/>
    </location>
</feature>
<evidence type="ECO:0000313" key="2">
    <source>
        <dbReference type="EMBL" id="MBQ0910008.1"/>
    </source>
</evidence>
<gene>
    <name evidence="2" type="ORF">KBJ98_14950</name>
</gene>
<keyword evidence="1" id="KW-0812">Transmembrane</keyword>
<dbReference type="Proteomes" id="UP000679008">
    <property type="component" value="Unassembled WGS sequence"/>
</dbReference>
<keyword evidence="3" id="KW-1185">Reference proteome</keyword>
<comment type="caution">
    <text evidence="2">The sequence shown here is derived from an EMBL/GenBank/DDBJ whole genome shotgun (WGS) entry which is preliminary data.</text>
</comment>
<evidence type="ECO:0000256" key="1">
    <source>
        <dbReference type="SAM" id="Phobius"/>
    </source>
</evidence>
<keyword evidence="1" id="KW-0472">Membrane</keyword>
<evidence type="ECO:0000313" key="3">
    <source>
        <dbReference type="Proteomes" id="UP000679008"/>
    </source>
</evidence>
<dbReference type="RefSeq" id="WP_210791860.1">
    <property type="nucleotide sequence ID" value="NZ_JAGPXB010000024.1"/>
</dbReference>
<keyword evidence="1" id="KW-1133">Transmembrane helix</keyword>
<feature type="transmembrane region" description="Helical" evidence="1">
    <location>
        <begin position="153"/>
        <end position="171"/>
    </location>
</feature>